<evidence type="ECO:0000313" key="6">
    <source>
        <dbReference type="Proteomes" id="UP000246005"/>
    </source>
</evidence>
<feature type="domain" description="HTH lacI-type" evidence="4">
    <location>
        <begin position="2"/>
        <end position="56"/>
    </location>
</feature>
<evidence type="ECO:0000256" key="2">
    <source>
        <dbReference type="ARBA" id="ARBA00023125"/>
    </source>
</evidence>
<dbReference type="SMART" id="SM00354">
    <property type="entry name" value="HTH_LACI"/>
    <property type="match status" value="1"/>
</dbReference>
<dbReference type="Pfam" id="PF00356">
    <property type="entry name" value="LacI"/>
    <property type="match status" value="1"/>
</dbReference>
<dbReference type="InterPro" id="IPR046335">
    <property type="entry name" value="LacI/GalR-like_sensor"/>
</dbReference>
<name>A0A316HXY2_9PSEU</name>
<evidence type="ECO:0000259" key="4">
    <source>
        <dbReference type="PROSITE" id="PS50932"/>
    </source>
</evidence>
<dbReference type="PANTHER" id="PTHR30146:SF153">
    <property type="entry name" value="LACTOSE OPERON REPRESSOR"/>
    <property type="match status" value="1"/>
</dbReference>
<evidence type="ECO:0000256" key="3">
    <source>
        <dbReference type="ARBA" id="ARBA00023163"/>
    </source>
</evidence>
<dbReference type="CDD" id="cd06267">
    <property type="entry name" value="PBP1_LacI_sugar_binding-like"/>
    <property type="match status" value="1"/>
</dbReference>
<sequence>MVTIADVARHAGVSSSTVSYVLSGKRAISEETRRRVQSSVQELGYHPNAGARALAARRSHIIALMVPLRTDVYVPVMMEIAIAVTMAARQHGYDVLLITNDEGPDGVRRIGASGLADGVILMDVELDDERIPVLQSNGTQAALIGLPDDPAGLSCVDHDFAAAGALCADHLVDLGHREVAFIGYGTGVYTRHAGYAERTLTGFGERAAQRGLRFVHRPCDGTYESTAGTLARILADRPDTTGFVVQNEGAIGPLLTLLRSSGRTVPEDASVIALCQAQLAEQFAPRLTSVTGSAQELGRVAVEQIMRRVTAAGNRQRPVDETVLLTPELTVRDSTGPAPRPGSQP</sequence>
<protein>
    <submittedName>
        <fullName evidence="5">DNA-binding LacI/PurR family transcriptional regulator</fullName>
    </submittedName>
</protein>
<dbReference type="SUPFAM" id="SSF53822">
    <property type="entry name" value="Periplasmic binding protein-like I"/>
    <property type="match status" value="1"/>
</dbReference>
<dbReference type="PANTHER" id="PTHR30146">
    <property type="entry name" value="LACI-RELATED TRANSCRIPTIONAL REPRESSOR"/>
    <property type="match status" value="1"/>
</dbReference>
<dbReference type="Proteomes" id="UP000246005">
    <property type="component" value="Unassembled WGS sequence"/>
</dbReference>
<keyword evidence="1" id="KW-0805">Transcription regulation</keyword>
<dbReference type="GO" id="GO:0003700">
    <property type="term" value="F:DNA-binding transcription factor activity"/>
    <property type="evidence" value="ECO:0007669"/>
    <property type="project" value="TreeGrafter"/>
</dbReference>
<comment type="caution">
    <text evidence="5">The sequence shown here is derived from an EMBL/GenBank/DDBJ whole genome shotgun (WGS) entry which is preliminary data.</text>
</comment>
<accession>A0A316HXY2</accession>
<dbReference type="Gene3D" id="1.10.260.40">
    <property type="entry name" value="lambda repressor-like DNA-binding domains"/>
    <property type="match status" value="1"/>
</dbReference>
<reference evidence="5 6" key="1">
    <citation type="submission" date="2018-05" db="EMBL/GenBank/DDBJ databases">
        <title>Genomic Encyclopedia of Type Strains, Phase IV (KMG-IV): sequencing the most valuable type-strain genomes for metagenomic binning, comparative biology and taxonomic classification.</title>
        <authorList>
            <person name="Goeker M."/>
        </authorList>
    </citation>
    <scope>NUCLEOTIDE SEQUENCE [LARGE SCALE GENOMIC DNA]</scope>
    <source>
        <strain evidence="5 6">DSM 45480</strain>
    </source>
</reference>
<dbReference type="InterPro" id="IPR028082">
    <property type="entry name" value="Peripla_BP_I"/>
</dbReference>
<proteinExistence type="predicted"/>
<evidence type="ECO:0000313" key="5">
    <source>
        <dbReference type="EMBL" id="PWK85576.1"/>
    </source>
</evidence>
<dbReference type="GO" id="GO:0000976">
    <property type="term" value="F:transcription cis-regulatory region binding"/>
    <property type="evidence" value="ECO:0007669"/>
    <property type="project" value="TreeGrafter"/>
</dbReference>
<dbReference type="AlphaFoldDB" id="A0A316HXY2"/>
<dbReference type="EMBL" id="QGHB01000006">
    <property type="protein sequence ID" value="PWK85576.1"/>
    <property type="molecule type" value="Genomic_DNA"/>
</dbReference>
<dbReference type="Gene3D" id="3.40.50.2300">
    <property type="match status" value="2"/>
</dbReference>
<dbReference type="PROSITE" id="PS00356">
    <property type="entry name" value="HTH_LACI_1"/>
    <property type="match status" value="1"/>
</dbReference>
<keyword evidence="2 5" id="KW-0238">DNA-binding</keyword>
<dbReference type="CDD" id="cd01392">
    <property type="entry name" value="HTH_LacI"/>
    <property type="match status" value="1"/>
</dbReference>
<organism evidence="5 6">
    <name type="scientific">Lentzea atacamensis</name>
    <dbReference type="NCBI Taxonomy" id="531938"/>
    <lineage>
        <taxon>Bacteria</taxon>
        <taxon>Bacillati</taxon>
        <taxon>Actinomycetota</taxon>
        <taxon>Actinomycetes</taxon>
        <taxon>Pseudonocardiales</taxon>
        <taxon>Pseudonocardiaceae</taxon>
        <taxon>Lentzea</taxon>
    </lineage>
</organism>
<evidence type="ECO:0000256" key="1">
    <source>
        <dbReference type="ARBA" id="ARBA00023015"/>
    </source>
</evidence>
<keyword evidence="3" id="KW-0804">Transcription</keyword>
<dbReference type="RefSeq" id="WP_109638175.1">
    <property type="nucleotide sequence ID" value="NZ_QGHB01000006.1"/>
</dbReference>
<dbReference type="Pfam" id="PF13377">
    <property type="entry name" value="Peripla_BP_3"/>
    <property type="match status" value="1"/>
</dbReference>
<dbReference type="SUPFAM" id="SSF47413">
    <property type="entry name" value="lambda repressor-like DNA-binding domains"/>
    <property type="match status" value="1"/>
</dbReference>
<dbReference type="InterPro" id="IPR010982">
    <property type="entry name" value="Lambda_DNA-bd_dom_sf"/>
</dbReference>
<gene>
    <name evidence="5" type="ORF">C8D88_106204</name>
</gene>
<dbReference type="InterPro" id="IPR000843">
    <property type="entry name" value="HTH_LacI"/>
</dbReference>
<dbReference type="PROSITE" id="PS50932">
    <property type="entry name" value="HTH_LACI_2"/>
    <property type="match status" value="1"/>
</dbReference>